<evidence type="ECO:0000256" key="5">
    <source>
        <dbReference type="ARBA" id="ARBA00022801"/>
    </source>
</evidence>
<dbReference type="SMART" id="SM00849">
    <property type="entry name" value="Lactamase_B"/>
    <property type="match status" value="1"/>
</dbReference>
<keyword evidence="10" id="KW-1185">Reference proteome</keyword>
<evidence type="ECO:0000313" key="10">
    <source>
        <dbReference type="Proteomes" id="UP000216991"/>
    </source>
</evidence>
<dbReference type="NCBIfam" id="TIGR03413">
    <property type="entry name" value="GSH_gloB"/>
    <property type="match status" value="1"/>
</dbReference>
<dbReference type="EC" id="3.1.2.6" evidence="7"/>
<comment type="subunit">
    <text evidence="7">Monomer.</text>
</comment>
<evidence type="ECO:0000256" key="6">
    <source>
        <dbReference type="ARBA" id="ARBA00022833"/>
    </source>
</evidence>
<evidence type="ECO:0000256" key="7">
    <source>
        <dbReference type="HAMAP-Rule" id="MF_01374"/>
    </source>
</evidence>
<dbReference type="InterPro" id="IPR050110">
    <property type="entry name" value="Glyoxalase_II_hydrolase"/>
</dbReference>
<comment type="function">
    <text evidence="7">Thiolesterase that catalyzes the hydrolysis of S-D-lactoyl-glutathione to form glutathione and D-lactic acid.</text>
</comment>
<evidence type="ECO:0000259" key="8">
    <source>
        <dbReference type="SMART" id="SM00849"/>
    </source>
</evidence>
<dbReference type="InterPro" id="IPR001279">
    <property type="entry name" value="Metallo-B-lactamas"/>
</dbReference>
<dbReference type="Pfam" id="PF16123">
    <property type="entry name" value="HAGH_C"/>
    <property type="match status" value="1"/>
</dbReference>
<dbReference type="InterPro" id="IPR036866">
    <property type="entry name" value="RibonucZ/Hydroxyglut_hydro"/>
</dbReference>
<dbReference type="PANTHER" id="PTHR43705">
    <property type="entry name" value="HYDROXYACYLGLUTATHIONE HYDROLASE"/>
    <property type="match status" value="1"/>
</dbReference>
<feature type="binding site" evidence="7">
    <location>
        <position position="60"/>
    </location>
    <ligand>
        <name>Zn(2+)</name>
        <dbReference type="ChEBI" id="CHEBI:29105"/>
        <label>2</label>
    </ligand>
</feature>
<dbReference type="HAMAP" id="MF_01374">
    <property type="entry name" value="Glyoxalase_2"/>
    <property type="match status" value="1"/>
</dbReference>
<dbReference type="CDD" id="cd07723">
    <property type="entry name" value="hydroxyacylglutathione_hydrolase_MBL-fold"/>
    <property type="match status" value="1"/>
</dbReference>
<feature type="binding site" evidence="7">
    <location>
        <position position="57"/>
    </location>
    <ligand>
        <name>Zn(2+)</name>
        <dbReference type="ChEBI" id="CHEBI:29105"/>
        <label>1</label>
    </ligand>
</feature>
<dbReference type="InterPro" id="IPR032282">
    <property type="entry name" value="HAGH_C"/>
</dbReference>
<dbReference type="InterPro" id="IPR017782">
    <property type="entry name" value="Hydroxyacylglutathione_Hdrlase"/>
</dbReference>
<dbReference type="AlphaFoldDB" id="A0A255YF06"/>
<keyword evidence="6 7" id="KW-0862">Zinc</keyword>
<comment type="similarity">
    <text evidence="3 7">Belongs to the metallo-beta-lactamase superfamily. Glyoxalase II family.</text>
</comment>
<comment type="catalytic activity">
    <reaction evidence="1 7">
        <text>an S-(2-hydroxyacyl)glutathione + H2O = a 2-hydroxy carboxylate + glutathione + H(+)</text>
        <dbReference type="Rhea" id="RHEA:21864"/>
        <dbReference type="ChEBI" id="CHEBI:15377"/>
        <dbReference type="ChEBI" id="CHEBI:15378"/>
        <dbReference type="ChEBI" id="CHEBI:57925"/>
        <dbReference type="ChEBI" id="CHEBI:58896"/>
        <dbReference type="ChEBI" id="CHEBI:71261"/>
        <dbReference type="EC" id="3.1.2.6"/>
    </reaction>
</comment>
<dbReference type="GO" id="GO:0004416">
    <property type="term" value="F:hydroxyacylglutathione hydrolase activity"/>
    <property type="evidence" value="ECO:0007669"/>
    <property type="project" value="UniProtKB-UniRule"/>
</dbReference>
<feature type="binding site" evidence="7">
    <location>
        <position position="130"/>
    </location>
    <ligand>
        <name>Zn(2+)</name>
        <dbReference type="ChEBI" id="CHEBI:29105"/>
        <label>2</label>
    </ligand>
</feature>
<dbReference type="PANTHER" id="PTHR43705:SF1">
    <property type="entry name" value="HYDROXYACYLGLUTATHIONE HYDROLASE GLOB"/>
    <property type="match status" value="1"/>
</dbReference>
<dbReference type="InterPro" id="IPR035680">
    <property type="entry name" value="Clx_II_MBL"/>
</dbReference>
<comment type="pathway">
    <text evidence="2 7">Secondary metabolite metabolism; methylglyoxal degradation; (R)-lactate from methylglyoxal: step 2/2.</text>
</comment>
<name>A0A255YF06_9SPHN</name>
<dbReference type="Proteomes" id="UP000216991">
    <property type="component" value="Unassembled WGS sequence"/>
</dbReference>
<dbReference type="EMBL" id="NOXT01000115">
    <property type="protein sequence ID" value="OYQ27050.1"/>
    <property type="molecule type" value="Genomic_DNA"/>
</dbReference>
<keyword evidence="4 7" id="KW-0479">Metal-binding</keyword>
<dbReference type="UniPathway" id="UPA00619">
    <property type="reaction ID" value="UER00676"/>
</dbReference>
<dbReference type="SUPFAM" id="SSF56281">
    <property type="entry name" value="Metallo-hydrolase/oxidoreductase"/>
    <property type="match status" value="1"/>
</dbReference>
<dbReference type="PIRSF" id="PIRSF005457">
    <property type="entry name" value="Glx"/>
    <property type="match status" value="1"/>
</dbReference>
<dbReference type="GO" id="GO:0019243">
    <property type="term" value="P:methylglyoxal catabolic process to D-lactate via S-lactoyl-glutathione"/>
    <property type="evidence" value="ECO:0007669"/>
    <property type="project" value="UniProtKB-UniRule"/>
</dbReference>
<comment type="cofactor">
    <cofactor evidence="7">
        <name>Zn(2+)</name>
        <dbReference type="ChEBI" id="CHEBI:29105"/>
    </cofactor>
    <text evidence="7">Binds 2 Zn(2+) ions per subunit.</text>
</comment>
<dbReference type="OrthoDB" id="9802248at2"/>
<dbReference type="GO" id="GO:0046872">
    <property type="term" value="F:metal ion binding"/>
    <property type="evidence" value="ECO:0007669"/>
    <property type="project" value="UniProtKB-KW"/>
</dbReference>
<reference evidence="9 10" key="1">
    <citation type="submission" date="2017-07" db="EMBL/GenBank/DDBJ databases">
        <title>Sandarakinorhabdus cyanobacteriorum sp. nov., a novel bacterium isolated from cyanobacterial aggregates in a eutrophic lake.</title>
        <authorList>
            <person name="Cai H."/>
        </authorList>
    </citation>
    <scope>NUCLEOTIDE SEQUENCE [LARGE SCALE GENOMIC DNA]</scope>
    <source>
        <strain evidence="9 10">TH057</strain>
    </source>
</reference>
<evidence type="ECO:0000256" key="1">
    <source>
        <dbReference type="ARBA" id="ARBA00001623"/>
    </source>
</evidence>
<keyword evidence="5 7" id="KW-0378">Hydrolase</keyword>
<proteinExistence type="inferred from homology"/>
<protein>
    <recommendedName>
        <fullName evidence="7">Hydroxyacylglutathione hydrolase</fullName>
        <ecNumber evidence="7">3.1.2.6</ecNumber>
    </recommendedName>
    <alternativeName>
        <fullName evidence="7">Glyoxalase II</fullName>
        <shortName evidence="7">Glx II</shortName>
    </alternativeName>
</protein>
<feature type="binding site" evidence="7">
    <location>
        <position position="55"/>
    </location>
    <ligand>
        <name>Zn(2+)</name>
        <dbReference type="ChEBI" id="CHEBI:29105"/>
        <label>1</label>
    </ligand>
</feature>
<evidence type="ECO:0000256" key="2">
    <source>
        <dbReference type="ARBA" id="ARBA00004963"/>
    </source>
</evidence>
<evidence type="ECO:0000256" key="3">
    <source>
        <dbReference type="ARBA" id="ARBA00006759"/>
    </source>
</evidence>
<evidence type="ECO:0000313" key="9">
    <source>
        <dbReference type="EMBL" id="OYQ27050.1"/>
    </source>
</evidence>
<feature type="domain" description="Metallo-beta-lactamase" evidence="8">
    <location>
        <begin position="12"/>
        <end position="168"/>
    </location>
</feature>
<dbReference type="Pfam" id="PF00753">
    <property type="entry name" value="Lactamase_B"/>
    <property type="match status" value="1"/>
</dbReference>
<gene>
    <name evidence="7 9" type="primary">gloB</name>
    <name evidence="9" type="ORF">CHU93_11065</name>
</gene>
<dbReference type="Gene3D" id="3.60.15.10">
    <property type="entry name" value="Ribonuclease Z/Hydroxyacylglutathione hydrolase-like"/>
    <property type="match status" value="1"/>
</dbReference>
<organism evidence="9 10">
    <name type="scientific">Sandarakinorhabdus cyanobacteriorum</name>
    <dbReference type="NCBI Taxonomy" id="1981098"/>
    <lineage>
        <taxon>Bacteria</taxon>
        <taxon>Pseudomonadati</taxon>
        <taxon>Pseudomonadota</taxon>
        <taxon>Alphaproteobacteria</taxon>
        <taxon>Sphingomonadales</taxon>
        <taxon>Sphingosinicellaceae</taxon>
        <taxon>Sandarakinorhabdus</taxon>
    </lineage>
</organism>
<evidence type="ECO:0000256" key="4">
    <source>
        <dbReference type="ARBA" id="ARBA00022723"/>
    </source>
</evidence>
<feature type="binding site" evidence="7">
    <location>
        <position position="130"/>
    </location>
    <ligand>
        <name>Zn(2+)</name>
        <dbReference type="ChEBI" id="CHEBI:29105"/>
        <label>1</label>
    </ligand>
</feature>
<feature type="binding site" evidence="7">
    <location>
        <position position="113"/>
    </location>
    <ligand>
        <name>Zn(2+)</name>
        <dbReference type="ChEBI" id="CHEBI:29105"/>
        <label>1</label>
    </ligand>
</feature>
<sequence length="240" mass="25761">MLDVIGVPVLSDNYVWLAHDTDTGETAVIDPAVAGPVLEVATARGWKITQILNTHWHPDHVGGNSDIVAATGAIVTGPKGEAEKIPHISRAVAEGDEVRIGNHVGRVIDCPAHTAGHNAYAFDGALFCGDTLFAMGCGRLFEGTAEQMHSALAKFMALPPRTLVYCAHEYTQSNARFAVTVEPENQALLKRVEAVDRLRARGEPTVPFSLAMEAATNPFVRAGSVEELARRRAAKDNFRG</sequence>
<dbReference type="RefSeq" id="WP_094474104.1">
    <property type="nucleotide sequence ID" value="NZ_NOXT01000115.1"/>
</dbReference>
<accession>A0A255YF06</accession>
<comment type="caution">
    <text evidence="9">The sequence shown here is derived from an EMBL/GenBank/DDBJ whole genome shotgun (WGS) entry which is preliminary data.</text>
</comment>
<feature type="binding site" evidence="7">
    <location>
        <position position="168"/>
    </location>
    <ligand>
        <name>Zn(2+)</name>
        <dbReference type="ChEBI" id="CHEBI:29105"/>
        <label>2</label>
    </ligand>
</feature>
<feature type="binding site" evidence="7">
    <location>
        <position position="59"/>
    </location>
    <ligand>
        <name>Zn(2+)</name>
        <dbReference type="ChEBI" id="CHEBI:29105"/>
        <label>2</label>
    </ligand>
</feature>